<dbReference type="PANTHER" id="PTHR30193:SF37">
    <property type="entry name" value="INNER MEMBRANE ABC TRANSPORTER PERMEASE PROTEIN YCJO"/>
    <property type="match status" value="1"/>
</dbReference>
<dbReference type="InterPro" id="IPR000515">
    <property type="entry name" value="MetI-like"/>
</dbReference>
<name>A0A9W6LIE6_9ACTN</name>
<dbReference type="SUPFAM" id="SSF161098">
    <property type="entry name" value="MetI-like"/>
    <property type="match status" value="1"/>
</dbReference>
<feature type="transmembrane region" description="Helical" evidence="7">
    <location>
        <begin position="104"/>
        <end position="127"/>
    </location>
</feature>
<dbReference type="GO" id="GO:0055085">
    <property type="term" value="P:transmembrane transport"/>
    <property type="evidence" value="ECO:0007669"/>
    <property type="project" value="InterPro"/>
</dbReference>
<keyword evidence="2 7" id="KW-0813">Transport</keyword>
<dbReference type="GO" id="GO:0005886">
    <property type="term" value="C:plasma membrane"/>
    <property type="evidence" value="ECO:0007669"/>
    <property type="project" value="UniProtKB-SubCell"/>
</dbReference>
<evidence type="ECO:0000313" key="10">
    <source>
        <dbReference type="EMBL" id="GLI43606.1"/>
    </source>
</evidence>
<evidence type="ECO:0000256" key="4">
    <source>
        <dbReference type="ARBA" id="ARBA00022692"/>
    </source>
</evidence>
<evidence type="ECO:0000256" key="3">
    <source>
        <dbReference type="ARBA" id="ARBA00022475"/>
    </source>
</evidence>
<dbReference type="InterPro" id="IPR035906">
    <property type="entry name" value="MetI-like_sf"/>
</dbReference>
<feature type="transmembrane region" description="Helical" evidence="7">
    <location>
        <begin position="299"/>
        <end position="323"/>
    </location>
</feature>
<accession>A0A9W6LIE6</accession>
<dbReference type="InterPro" id="IPR051393">
    <property type="entry name" value="ABC_transporter_permease"/>
</dbReference>
<keyword evidence="4 7" id="KW-0812">Transmembrane</keyword>
<evidence type="ECO:0000256" key="5">
    <source>
        <dbReference type="ARBA" id="ARBA00022989"/>
    </source>
</evidence>
<dbReference type="Pfam" id="PF00528">
    <property type="entry name" value="BPD_transp_1"/>
    <property type="match status" value="1"/>
</dbReference>
<dbReference type="PANTHER" id="PTHR30193">
    <property type="entry name" value="ABC TRANSPORTER PERMEASE PROTEIN"/>
    <property type="match status" value="1"/>
</dbReference>
<comment type="caution">
    <text evidence="10">The sequence shown here is derived from an EMBL/GenBank/DDBJ whole genome shotgun (WGS) entry which is preliminary data.</text>
</comment>
<gene>
    <name evidence="10" type="primary">cebF</name>
    <name evidence="10" type="ORF">GALLR39Z86_34560</name>
</gene>
<evidence type="ECO:0000256" key="1">
    <source>
        <dbReference type="ARBA" id="ARBA00004651"/>
    </source>
</evidence>
<feature type="domain" description="ABC transmembrane type-1" evidence="9">
    <location>
        <begin position="100"/>
        <end position="320"/>
    </location>
</feature>
<evidence type="ECO:0000256" key="7">
    <source>
        <dbReference type="RuleBase" id="RU363032"/>
    </source>
</evidence>
<feature type="transmembrane region" description="Helical" evidence="7">
    <location>
        <begin position="239"/>
        <end position="260"/>
    </location>
</feature>
<evidence type="ECO:0000256" key="6">
    <source>
        <dbReference type="ARBA" id="ARBA00023136"/>
    </source>
</evidence>
<dbReference type="Proteomes" id="UP001144313">
    <property type="component" value="Unassembled WGS sequence"/>
</dbReference>
<comment type="subcellular location">
    <subcellularLocation>
        <location evidence="1 7">Cell membrane</location>
        <topology evidence="1 7">Multi-pass membrane protein</topology>
    </subcellularLocation>
</comment>
<keyword evidence="11" id="KW-1185">Reference proteome</keyword>
<evidence type="ECO:0000256" key="2">
    <source>
        <dbReference type="ARBA" id="ARBA00022448"/>
    </source>
</evidence>
<feature type="compositionally biased region" description="Low complexity" evidence="8">
    <location>
        <begin position="11"/>
        <end position="21"/>
    </location>
</feature>
<evidence type="ECO:0000259" key="9">
    <source>
        <dbReference type="PROSITE" id="PS50928"/>
    </source>
</evidence>
<feature type="transmembrane region" description="Helical" evidence="7">
    <location>
        <begin position="43"/>
        <end position="66"/>
    </location>
</feature>
<dbReference type="EMBL" id="BSDT01000001">
    <property type="protein sequence ID" value="GLI43606.1"/>
    <property type="molecule type" value="Genomic_DNA"/>
</dbReference>
<feature type="region of interest" description="Disordered" evidence="8">
    <location>
        <begin position="1"/>
        <end position="23"/>
    </location>
</feature>
<reference evidence="10" key="1">
    <citation type="submission" date="2022-12" db="EMBL/GenBank/DDBJ databases">
        <title>Reference genome sequencing for broad-spectrum identification of bacterial and archaeal isolates by mass spectrometry.</title>
        <authorList>
            <person name="Sekiguchi Y."/>
            <person name="Tourlousse D.M."/>
        </authorList>
    </citation>
    <scope>NUCLEOTIDE SEQUENCE</scope>
    <source>
        <strain evidence="10">LLR39Z86</strain>
    </source>
</reference>
<keyword evidence="3" id="KW-1003">Cell membrane</keyword>
<proteinExistence type="inferred from homology"/>
<keyword evidence="6 7" id="KW-0472">Membrane</keyword>
<evidence type="ECO:0000313" key="11">
    <source>
        <dbReference type="Proteomes" id="UP001144313"/>
    </source>
</evidence>
<dbReference type="CDD" id="cd06261">
    <property type="entry name" value="TM_PBP2"/>
    <property type="match status" value="1"/>
</dbReference>
<evidence type="ECO:0000256" key="8">
    <source>
        <dbReference type="SAM" id="MobiDB-lite"/>
    </source>
</evidence>
<organism evidence="10 11">
    <name type="scientific">Glycomyces algeriensis</name>
    <dbReference type="NCBI Taxonomy" id="256037"/>
    <lineage>
        <taxon>Bacteria</taxon>
        <taxon>Bacillati</taxon>
        <taxon>Actinomycetota</taxon>
        <taxon>Actinomycetes</taxon>
        <taxon>Glycomycetales</taxon>
        <taxon>Glycomycetaceae</taxon>
        <taxon>Glycomyces</taxon>
    </lineage>
</organism>
<protein>
    <submittedName>
        <fullName evidence="10">Sugar ABC transporter permease</fullName>
    </submittedName>
</protein>
<dbReference type="Gene3D" id="1.10.3720.10">
    <property type="entry name" value="MetI-like"/>
    <property type="match status" value="1"/>
</dbReference>
<dbReference type="AlphaFoldDB" id="A0A9W6LIE6"/>
<keyword evidence="5 7" id="KW-1133">Transmembrane helix</keyword>
<feature type="transmembrane region" description="Helical" evidence="7">
    <location>
        <begin position="139"/>
        <end position="159"/>
    </location>
</feature>
<comment type="similarity">
    <text evidence="7">Belongs to the binding-protein-dependent transport system permease family.</text>
</comment>
<sequence>MTIAAKPAADPAGRSSPAAGRPRPERRRFMHLRYRLDLKASPYLYIAPFFALFAVFGLFPLGYTAWVSAHDWSLLSDEHAYVGLGNYQTLLSDPYFWNALGNTLSILLLATVPQLLAALLLAHLLTLRLRGQTFWRMGMLLPNVASVVAVAVIFSQLFGRDFGLVNWVLESLGAGRVDWQTGSATSHIAIAVMVAWKWTGYNALIYLAAMQAVPREVYEAAHLDGASRMQQLFHVTVPMIRPTIVFTVIVSTIYGLQIFAEPQLFGGGGPNGVTGGASRQFQTLTLYLYEHGFNRGFEFGYASAVAWTMFLVIIVIALLNYLFIRRIRSAS</sequence>
<dbReference type="RefSeq" id="WP_270116880.1">
    <property type="nucleotide sequence ID" value="NZ_BAAAOL010000017.1"/>
</dbReference>
<dbReference type="PROSITE" id="PS50928">
    <property type="entry name" value="ABC_TM1"/>
    <property type="match status" value="1"/>
</dbReference>